<dbReference type="PANTHER" id="PTHR45867:SF3">
    <property type="entry name" value="ACID PHOSPHATASE TYPE 7"/>
    <property type="match status" value="1"/>
</dbReference>
<dbReference type="Gene3D" id="2.60.40.680">
    <property type="match status" value="2"/>
</dbReference>
<evidence type="ECO:0000256" key="1">
    <source>
        <dbReference type="ARBA" id="ARBA00022729"/>
    </source>
</evidence>
<dbReference type="SUPFAM" id="SSF49363">
    <property type="entry name" value="Purple acid phosphatase, N-terminal domain"/>
    <property type="match status" value="1"/>
</dbReference>
<dbReference type="EMBL" id="WJEE01000037">
    <property type="protein sequence ID" value="MRI67659.1"/>
    <property type="molecule type" value="Genomic_DNA"/>
</dbReference>
<feature type="domain" description="BIG2" evidence="4">
    <location>
        <begin position="1474"/>
        <end position="1552"/>
    </location>
</feature>
<proteinExistence type="predicted"/>
<dbReference type="Pfam" id="PF16656">
    <property type="entry name" value="Pur_ac_phosph_N"/>
    <property type="match status" value="1"/>
</dbReference>
<keyword evidence="3" id="KW-0472">Membrane</keyword>
<keyword evidence="1" id="KW-0732">Signal</keyword>
<evidence type="ECO:0000256" key="3">
    <source>
        <dbReference type="SAM" id="Phobius"/>
    </source>
</evidence>
<dbReference type="InterPro" id="IPR008965">
    <property type="entry name" value="CBM2/CBM3_carb-bd_dom_sf"/>
</dbReference>
<evidence type="ECO:0000256" key="2">
    <source>
        <dbReference type="SAM" id="MobiDB-lite"/>
    </source>
</evidence>
<dbReference type="Gene3D" id="1.20.1270.90">
    <property type="entry name" value="AF1782-like"/>
    <property type="match status" value="1"/>
</dbReference>
<dbReference type="Pfam" id="PF02368">
    <property type="entry name" value="Big_2"/>
    <property type="match status" value="1"/>
</dbReference>
<keyword evidence="6" id="KW-1185">Reference proteome</keyword>
<evidence type="ECO:0000259" key="4">
    <source>
        <dbReference type="SMART" id="SM00635"/>
    </source>
</evidence>
<keyword evidence="3" id="KW-1133">Transmembrane helix</keyword>
<dbReference type="SUPFAM" id="SSF49384">
    <property type="entry name" value="Carbohydrate-binding domain"/>
    <property type="match status" value="2"/>
</dbReference>
<dbReference type="InterPro" id="IPR004843">
    <property type="entry name" value="Calcineurin-like_PHP"/>
</dbReference>
<dbReference type="Gene3D" id="2.60.120.430">
    <property type="entry name" value="Galactose-binding lectin"/>
    <property type="match status" value="1"/>
</dbReference>
<protein>
    <submittedName>
        <fullName evidence="5">Metallophosphoesterase</fullName>
    </submittedName>
</protein>
<keyword evidence="3" id="KW-0812">Transmembrane</keyword>
<dbReference type="SMART" id="SM00635">
    <property type="entry name" value="BID_2"/>
    <property type="match status" value="2"/>
</dbReference>
<dbReference type="SUPFAM" id="SSF49373">
    <property type="entry name" value="Invasin/intimin cell-adhesion fragments"/>
    <property type="match status" value="1"/>
</dbReference>
<dbReference type="InterPro" id="IPR003343">
    <property type="entry name" value="Big_2"/>
</dbReference>
<dbReference type="SUPFAM" id="SSF56300">
    <property type="entry name" value="Metallo-dependent phosphatases"/>
    <property type="match status" value="1"/>
</dbReference>
<evidence type="ECO:0000313" key="6">
    <source>
        <dbReference type="Proteomes" id="UP000435187"/>
    </source>
</evidence>
<dbReference type="Proteomes" id="UP000435187">
    <property type="component" value="Unassembled WGS sequence"/>
</dbReference>
<dbReference type="Gene3D" id="2.60.40.1080">
    <property type="match status" value="1"/>
</dbReference>
<feature type="compositionally biased region" description="Basic residues" evidence="2">
    <location>
        <begin position="1778"/>
        <end position="1790"/>
    </location>
</feature>
<feature type="region of interest" description="Disordered" evidence="2">
    <location>
        <begin position="1770"/>
        <end position="1790"/>
    </location>
</feature>
<feature type="domain" description="BIG2" evidence="4">
    <location>
        <begin position="495"/>
        <end position="577"/>
    </location>
</feature>
<evidence type="ECO:0000313" key="5">
    <source>
        <dbReference type="EMBL" id="MRI67659.1"/>
    </source>
</evidence>
<organism evidence="5 6">
    <name type="scientific">Gracilibacillus thailandensis</name>
    <dbReference type="NCBI Taxonomy" id="563735"/>
    <lineage>
        <taxon>Bacteria</taxon>
        <taxon>Bacillati</taxon>
        <taxon>Bacillota</taxon>
        <taxon>Bacilli</taxon>
        <taxon>Bacillales</taxon>
        <taxon>Bacillaceae</taxon>
        <taxon>Gracilibacillus</taxon>
    </lineage>
</organism>
<sequence>MDLKFTKDGWRGKVKVFYILLFLAWVLLSFPLITTTAAPLPETEYGEVLDTRQVELVPNVKYNWRNMETEHGLQKMHFVEFDPANEHLQLQGGTSQDKVRGFQTLTEMAEDVDRLGNRVISGINGDFYEVATGIPNGLFIVDGEIYNTPRSNNQYAFGVTEDGRSIYARPNQHFHKELQIDDQSFSINHINRLRGNNQLVLYTDKYYTSTQTDNSGDEVILDIQSGMVKSGETLIMEVVEVRKNEGNTKLTEGQAVLSASGTAREILAGLTAGDLVEASFLVESPWDEVVTAIGGNSMLVENGEANTDLSPGVHPRSAIGTKPDGSIVLYEVDGRQPGFSEGLKLDDLALVMKDLGVENAMNLDGGGSSTFIGRMPGENTARMLNSGSDGGERSNANGLLLVSTAPETGEPENLVVSPSFERILSGSSFSFDASAVDANGHPVSFDGLLEWSSDEEIGEITDGQYTASSHASTGELRVSSTNVNDGVASVEVVNELTDLQLEATEMAVMPGETVNLDVTALRDGQVIQADADQFDWMVEGDIGTVNDKGVFTATNQDEVNGKVVVSYGEVTAETRISVGQPPVMIENFDGFSDDFAFNDRYYNQSGATYVSVNADLESNQDYVRSGDHSLRLDYDFRGKTGTSGAYLTVKGVSNRLEVPGYPMKLGMWVYGDGQGHWLRAQFRDGDGNAFPVNLTGSNPGVDWVGWRYVEGNIPQGRPLPLTIDMPVRYMETNNSNKTAGTLFVDDIRVLYGDVEEDREPPIIRDIYPAEDETIETNMPTIKAFAEDAHYDPDLHPANTLINPEKIRMYVDGKQVEPAFYPLNGQISYTPEESLSDGIHDVKLAVRDMSDNETIREWQFNVDTGSSKFRYTTLENVYAGQTYTVDIKGDQVEKLSGGHLEFQFDPDKTSNWSVSPHSLLKDGQVREVMDAETGMVKVMFENLENENLTDDEILAQIHYDIKADAEGANQIEFVSGEILQVGDSEPQRYAGLNMVSQIGHELVLEWDDQYAQGQTTTFEVLDEQGQPVAGASLYANGERIGDENLVTDENGILHTSLLTEEVTTHMVQAVEGNRHSPVHSFEVSELAGEMEPTNISVAMGAESTTERRFNWNTHPSVDDTVVELVKTEEFSSFDADNVMEYTGTNYSYNTTLDGTIRVHKVSADDLEPGTSYTYRVGDGKEYYSETGTFKTAPANSNETKFLVFGDSQAGSLETYQLWGNTVDTAFNHYPDSEFIIHLGDMVDHGHNEKQWNWWFETAQEHLLNTTTQTVVGNHEVTGTRMNEDYLAHYNNPSSDYFGETLDGTVYSFDYNNIHFVFLNSEYDFEEQSEWLQRDLEQNDKDWTIAVFHRSPYGSTYVTESVQEHWVPVFDEFGVDLVLNGHDHIYLRSHPMKNGEQVAEGEGTTYLTPGGTGNKYYGLTEYPWQKVVDDEKTQMYAAVEVNGENLQVITKTIGGRTVDEFTLIPLDKSNSDEEVIVETIKLSKEEVDLTVGESDQLEATILPEDAENKEVVWGVEGSTEEVAEVSENGLVTALAAGEVRVRATSVANPEVYAEAIIRVTEDDEDEEPSELTAHLSGENSVRAGEKFSLVYGLEGMKGQLPTQHVTIRFDEEQISFEGFAETAEKEGFRILTHEINSGELQFVAEDRSEDADSLNESLQKLIFRTHKKADAEISNITINDVVMEDHNGEEVLFPGMTFKVTIQADASKLVKTIDRAQRLYDRTENANHPIKYDEGSKKVFHDAIETAQLVADNNTATKMELEQAEKELKQAIKDYNTTKNKPKPGKGQRPAK</sequence>
<dbReference type="Gene3D" id="3.60.21.10">
    <property type="match status" value="1"/>
</dbReference>
<gene>
    <name evidence="5" type="ORF">GH885_15165</name>
</gene>
<dbReference type="InterPro" id="IPR008963">
    <property type="entry name" value="Purple_acid_Pase-like_N"/>
</dbReference>
<feature type="transmembrane region" description="Helical" evidence="3">
    <location>
        <begin position="16"/>
        <end position="33"/>
    </location>
</feature>
<name>A0A6N7R2Y2_9BACI</name>
<dbReference type="Gene3D" id="2.60.40.380">
    <property type="entry name" value="Purple acid phosphatase-like, N-terminal"/>
    <property type="match status" value="1"/>
</dbReference>
<dbReference type="Pfam" id="PF00149">
    <property type="entry name" value="Metallophos"/>
    <property type="match status" value="1"/>
</dbReference>
<dbReference type="Pfam" id="PF09992">
    <property type="entry name" value="NAGPA"/>
    <property type="match status" value="1"/>
</dbReference>
<dbReference type="InterPro" id="IPR018711">
    <property type="entry name" value="NAGPA"/>
</dbReference>
<dbReference type="GO" id="GO:0003993">
    <property type="term" value="F:acid phosphatase activity"/>
    <property type="evidence" value="ECO:0007669"/>
    <property type="project" value="InterPro"/>
</dbReference>
<dbReference type="InterPro" id="IPR008964">
    <property type="entry name" value="Invasin/intimin_cell_adhesion"/>
</dbReference>
<dbReference type="GO" id="GO:0030246">
    <property type="term" value="F:carbohydrate binding"/>
    <property type="evidence" value="ECO:0007669"/>
    <property type="project" value="InterPro"/>
</dbReference>
<dbReference type="RefSeq" id="WP_153836221.1">
    <property type="nucleotide sequence ID" value="NZ_JBHUMW010000035.1"/>
</dbReference>
<dbReference type="PANTHER" id="PTHR45867">
    <property type="entry name" value="PURPLE ACID PHOSPHATASE"/>
    <property type="match status" value="1"/>
</dbReference>
<dbReference type="GO" id="GO:0046872">
    <property type="term" value="F:metal ion binding"/>
    <property type="evidence" value="ECO:0007669"/>
    <property type="project" value="InterPro"/>
</dbReference>
<dbReference type="InterPro" id="IPR029052">
    <property type="entry name" value="Metallo-depent_PP-like"/>
</dbReference>
<dbReference type="InterPro" id="IPR015914">
    <property type="entry name" value="PAPs_N"/>
</dbReference>
<reference evidence="5 6" key="1">
    <citation type="submission" date="2019-10" db="EMBL/GenBank/DDBJ databases">
        <title>Gracilibacillus salitolerans sp. nov., a moderate halophile isolated from a saline soil in northwest China.</title>
        <authorList>
            <person name="Gan L."/>
        </authorList>
    </citation>
    <scope>NUCLEOTIDE SEQUENCE [LARGE SCALE GENOMIC DNA]</scope>
    <source>
        <strain evidence="5 6">TP2-8</strain>
    </source>
</reference>
<comment type="caution">
    <text evidence="5">The sequence shown here is derived from an EMBL/GenBank/DDBJ whole genome shotgun (WGS) entry which is preliminary data.</text>
</comment>
<accession>A0A6N7R2Y2</accession>